<dbReference type="AlphaFoldDB" id="A0A8H3QX69"/>
<evidence type="ECO:0000313" key="1">
    <source>
        <dbReference type="EMBL" id="GES94747.1"/>
    </source>
</evidence>
<proteinExistence type="predicted"/>
<dbReference type="Proteomes" id="UP000615446">
    <property type="component" value="Unassembled WGS sequence"/>
</dbReference>
<accession>A0A8H3QX69</accession>
<evidence type="ECO:0000313" key="2">
    <source>
        <dbReference type="Proteomes" id="UP000615446"/>
    </source>
</evidence>
<dbReference type="EMBL" id="BLAL01000239">
    <property type="protein sequence ID" value="GES94747.1"/>
    <property type="molecule type" value="Genomic_DNA"/>
</dbReference>
<organism evidence="1 2">
    <name type="scientific">Rhizophagus clarus</name>
    <dbReference type="NCBI Taxonomy" id="94130"/>
    <lineage>
        <taxon>Eukaryota</taxon>
        <taxon>Fungi</taxon>
        <taxon>Fungi incertae sedis</taxon>
        <taxon>Mucoromycota</taxon>
        <taxon>Glomeromycotina</taxon>
        <taxon>Glomeromycetes</taxon>
        <taxon>Glomerales</taxon>
        <taxon>Glomeraceae</taxon>
        <taxon>Rhizophagus</taxon>
    </lineage>
</organism>
<name>A0A8H3QX69_9GLOM</name>
<sequence>MFARYRIREFFGVECPACFQKTHRSSASRREKSSVSLSSNDLVSVRIGLHALELNVLSDVFDGFAIFSSLPRRTTLLGFSTELALADDCLISLISSSILAISILGLKLNDALSQ</sequence>
<dbReference type="OrthoDB" id="2402448at2759"/>
<comment type="caution">
    <text evidence="1">The sequence shown here is derived from an EMBL/GenBank/DDBJ whole genome shotgun (WGS) entry which is preliminary data.</text>
</comment>
<gene>
    <name evidence="1" type="ORF">RCL2_002145900</name>
</gene>
<protein>
    <submittedName>
        <fullName evidence="1">Uncharacterized protein</fullName>
    </submittedName>
</protein>
<reference evidence="1" key="1">
    <citation type="submission" date="2019-10" db="EMBL/GenBank/DDBJ databases">
        <title>Conservation and host-specific expression of non-tandemly repeated heterogenous ribosome RNA gene in arbuscular mycorrhizal fungi.</title>
        <authorList>
            <person name="Maeda T."/>
            <person name="Kobayashi Y."/>
            <person name="Nakagawa T."/>
            <person name="Ezawa T."/>
            <person name="Yamaguchi K."/>
            <person name="Bino T."/>
            <person name="Nishimoto Y."/>
            <person name="Shigenobu S."/>
            <person name="Kawaguchi M."/>
        </authorList>
    </citation>
    <scope>NUCLEOTIDE SEQUENCE</scope>
    <source>
        <strain evidence="1">HR1</strain>
    </source>
</reference>